<keyword evidence="2" id="KW-0964">Secreted</keyword>
<dbReference type="NCBIfam" id="TIGR01643">
    <property type="entry name" value="YD_repeat_2x"/>
    <property type="match status" value="1"/>
</dbReference>
<evidence type="ECO:0000313" key="6">
    <source>
        <dbReference type="EMBL" id="SMP90540.1"/>
    </source>
</evidence>
<gene>
    <name evidence="6" type="ORF">SAMN05421679_102363</name>
</gene>
<comment type="subcellular location">
    <subcellularLocation>
        <location evidence="1">Secreted</location>
    </subcellularLocation>
</comment>
<keyword evidence="4" id="KW-1133">Transmembrane helix</keyword>
<dbReference type="InterPro" id="IPR006530">
    <property type="entry name" value="YD"/>
</dbReference>
<feature type="transmembrane region" description="Helical" evidence="4">
    <location>
        <begin position="1859"/>
        <end position="1882"/>
    </location>
</feature>
<dbReference type="InterPro" id="IPR022385">
    <property type="entry name" value="Rhs_assc_core"/>
</dbReference>
<dbReference type="PANTHER" id="PTHR32305:SF17">
    <property type="entry name" value="TRNA NUCLEASE WAPA"/>
    <property type="match status" value="1"/>
</dbReference>
<keyword evidence="7" id="KW-1185">Reference proteome</keyword>
<dbReference type="Proteomes" id="UP001158050">
    <property type="component" value="Unassembled WGS sequence"/>
</dbReference>
<sequence length="2215" mass="249323">MVRFMKFKFTSVLFLINVILFSQTVTEIPLSYDTSGYAENNQTAGLGSSAITVVDPLAPTVNAEMNVSETGALTYMLPIETLKGINNFQPNIALAYNSQSGNGQAGWGWNIMGLSMISRGGKSKEIDGITQGPQFNDNDPFYLDGQRLIKLSDTEFVTEKFSKVKITKQTTGEYQFIIRYTDGRIAKYKELVTGQYYITSMLDPFDNEIKYSYQTDNYVPRITKISYGGTNSPLSINFEYKSRQTSSIGFRNGVKFINSIILSTVYSSSTYDGVFRKYSLKHDFIRGNTVERLTEVNVENKAGDQLKPLKFNYNLSVTNGTVQKKIKNNAGLTPNTKTLGDIVAGDFFGKGEISTCFISQDVDGSFSVVSSVLGKLPFTVDSGSILMVGKVLDAQNKVTERDQLIIMETGFVFNAPTTEIFDLVTYQRRTSNMSFPSVGTWTFNWQTGQYTLDLSKSSDNYITGDFDNDGLIDVISFTPGSWGTDSYIKFSKLGKTTNSVTQAFYLQNTSNLNLNFDHIYAIEMDGDGIPEILTISGTQYTVFKIDLQNNTFGVFNNLNSIPLNDFYNEIAYAKRKTPLIFGDFNGDGLTDFMTPKTVYYFDADNNASDVVKKMETETLIWWEYLNNGKGFNVTAKDYTSQKLAYLMPSQRVYAKASGSFWQKLWSGPNYEYDYTEYGATTVIPTDFNNDGKTDIISFSKFGKVKYSESQKLNQAQYENMDVAYWNYTWPFNLTSSLYTNRITFYENKSDGQGNTTLNPIPDYLPLNADLISPLAIPLQTSDFNQLNTYKSGLIISDPLTKRDISFTINNDQFTETLIKKVDNGSNVFQQVEYKPMMEDINSNNEICYTKNQNTASFAYPIYVHKNNGTTYLVNKIHTLFDSKILTKEYRYENAIQHLEGKGFLGFQKTFTSDAYESVFENNKYRIKDPFKAVFWNIQTKDPLLDNAVVSSTYGGLKKFITQTTSTNKKFDKGNHQYLILSTDEVTEDYLRKITIPKKYDYDENDDLKLKTSYTDYAGVGSTLIKYTYKPEFTDSDHYYYGKIESIETTISKDGLSFTTKETNTYTTKGTVSYNYKYGNDATAPPLITNSYYDSVGNIYNQTIYMNGVSPQSTSYEYDATKRYVKKTTTPDGLSSSVEVSPIGLVSEEKSSLDLKTYYTYDSWGNITEITDYLGKKTTISKSVSSGIPTGIYNLHKKREGGTESIVTFDKFDREIQSKTQSINGKWLVVKTEYDAFGKKIKYSEPFFDGEAPKWNEIKYDELNRPTENKLYTGIIIKTCYEGMKVTVDDGYKKTSKTLDAMGHTIRHQDHGGVIGYTYFPNGELKETDYEGIKTTFEIDGWGRKTKIIDPSAGTFTYQYDNLGRVTREDNPKGYTLYTYDSIGRPVTEKTYGKTSAENTSIEKTFTYNTNTKLPEKITGTSNGKNYIYTTQYDQYFRITGKTEQTPDFTYTSSTTFDSYGRADEVSISTVLPNSYTSSSKIKNIYDSNGILIQQNDVNNNHMIWHVTDVDAKGRTTTMEYGNGYQLSNTYNTSNYALEKISHNRNGINILDIGYTYDVNKGVLDKRHNFTFAKEEKFTYDTLNRLLTETVNNVLVNEYTYDQRGRITSNTELGKYNYSGSDYRLQSINFNTNGQNVNAQRGFASATYNAFKSPLSVTLAGKENLNFEYNILKSRYSMVSTVSGETKFYSSDFAVEIKKKGSTTEIVTYITGDPYSANYIQKEILNNGSLLSKNNYYLHRDNIGSIVAITKTDGSVAEKRFFDAWGNLKALVNEAGQTITDAQQLINYNFLIDRGYTGHEHLWKSGLINMNARLYDPILRKFLSADNLVQDPYNTQSYDRYSYVFNNPLLYVDLDGNEGITVAAVAIAAAIAAAVSVAVKIVMNAIQGVPIWYGLGKANLMGTVMGIISFGIGSAASTAFGVGFSWGSAAFQAGMHGISGAMMSVLENGSINSGFLSGAISSLVASGVEALGSTAGAINKAGKYTDLASRNPTLIKALMITAGGLSGGISATIVGGKFMEGFRQGIITAGLNHAFHAFIYGSEEADTATKEDRDKFKDVRKAYYKFINDGKFASALKLAGDTFKFSQGLEKYFCGYDIRENDFNYFVTHSDASDGAWIEINTGPLSHFGTAMRMLSHEWHHVRQNYVFVTTNWIFKNHEFREWDAYTHELNNDSLPAAEPTQTQYWKTKQAQYWKDIPMHIKTTYIAQMLTFFQLR</sequence>
<evidence type="ECO:0000313" key="7">
    <source>
        <dbReference type="Proteomes" id="UP001158050"/>
    </source>
</evidence>
<dbReference type="NCBIfam" id="TIGR03696">
    <property type="entry name" value="Rhs_assc_core"/>
    <property type="match status" value="1"/>
</dbReference>
<dbReference type="SUPFAM" id="SSF69318">
    <property type="entry name" value="Integrin alpha N-terminal domain"/>
    <property type="match status" value="1"/>
</dbReference>
<evidence type="ECO:0000256" key="1">
    <source>
        <dbReference type="ARBA" id="ARBA00004613"/>
    </source>
</evidence>
<name>A0ABY1QZH3_9FLAO</name>
<dbReference type="InterPro" id="IPR050708">
    <property type="entry name" value="T6SS_VgrG/RHS"/>
</dbReference>
<dbReference type="PANTHER" id="PTHR32305">
    <property type="match status" value="1"/>
</dbReference>
<evidence type="ECO:0000256" key="4">
    <source>
        <dbReference type="SAM" id="Phobius"/>
    </source>
</evidence>
<reference evidence="6 7" key="1">
    <citation type="submission" date="2017-05" db="EMBL/GenBank/DDBJ databases">
        <authorList>
            <person name="Varghese N."/>
            <person name="Submissions S."/>
        </authorList>
    </citation>
    <scope>NUCLEOTIDE SEQUENCE [LARGE SCALE GENOMIC DNA]</scope>
    <source>
        <strain evidence="6 7">DSM 18015</strain>
    </source>
</reference>
<comment type="caution">
    <text evidence="6">The sequence shown here is derived from an EMBL/GenBank/DDBJ whole genome shotgun (WGS) entry which is preliminary data.</text>
</comment>
<accession>A0ABY1QZH3</accession>
<feature type="transmembrane region" description="Helical" evidence="4">
    <location>
        <begin position="1903"/>
        <end position="1925"/>
    </location>
</feature>
<dbReference type="EMBL" id="FXUO01000002">
    <property type="protein sequence ID" value="SMP90540.1"/>
    <property type="molecule type" value="Genomic_DNA"/>
</dbReference>
<keyword evidence="4" id="KW-0472">Membrane</keyword>
<organism evidence="6 7">
    <name type="scientific">Epilithonimonas pallida</name>
    <dbReference type="NCBI Taxonomy" id="373671"/>
    <lineage>
        <taxon>Bacteria</taxon>
        <taxon>Pseudomonadati</taxon>
        <taxon>Bacteroidota</taxon>
        <taxon>Flavobacteriia</taxon>
        <taxon>Flavobacteriales</taxon>
        <taxon>Weeksellaceae</taxon>
        <taxon>Chryseobacterium group</taxon>
        <taxon>Epilithonimonas</taxon>
    </lineage>
</organism>
<dbReference type="InterPro" id="IPR028994">
    <property type="entry name" value="Integrin_alpha_N"/>
</dbReference>
<dbReference type="Gene3D" id="2.180.10.10">
    <property type="entry name" value="RHS repeat-associated core"/>
    <property type="match status" value="1"/>
</dbReference>
<evidence type="ECO:0000256" key="3">
    <source>
        <dbReference type="ARBA" id="ARBA00023026"/>
    </source>
</evidence>
<keyword evidence="3" id="KW-0843">Virulence</keyword>
<dbReference type="Pfam" id="PF03534">
    <property type="entry name" value="SpvB"/>
    <property type="match status" value="1"/>
</dbReference>
<dbReference type="Pfam" id="PF05593">
    <property type="entry name" value="RHS_repeat"/>
    <property type="match status" value="1"/>
</dbReference>
<evidence type="ECO:0000256" key="2">
    <source>
        <dbReference type="ARBA" id="ARBA00022525"/>
    </source>
</evidence>
<evidence type="ECO:0000256" key="5">
    <source>
        <dbReference type="SAM" id="SignalP"/>
    </source>
</evidence>
<feature type="chain" id="PRO_5046642323" evidence="5">
    <location>
        <begin position="28"/>
        <end position="2215"/>
    </location>
</feature>
<dbReference type="InterPro" id="IPR003284">
    <property type="entry name" value="Sal_SpvB"/>
</dbReference>
<keyword evidence="4" id="KW-0812">Transmembrane</keyword>
<keyword evidence="5" id="KW-0732">Signal</keyword>
<protein>
    <submittedName>
        <fullName evidence="6">RHS repeat-associated core domain-containing protein</fullName>
    </submittedName>
</protein>
<dbReference type="InterPro" id="IPR031325">
    <property type="entry name" value="RHS_repeat"/>
</dbReference>
<proteinExistence type="predicted"/>
<feature type="signal peptide" evidence="5">
    <location>
        <begin position="1"/>
        <end position="27"/>
    </location>
</feature>